<dbReference type="OrthoDB" id="1149023at2"/>
<dbReference type="EMBL" id="PSZM01000036">
    <property type="protein sequence ID" value="PQL93227.1"/>
    <property type="molecule type" value="Genomic_DNA"/>
</dbReference>
<reference evidence="1 2" key="1">
    <citation type="submission" date="2018-02" db="EMBL/GenBank/DDBJ databases">
        <title>Genome sequences of Apibacter spp., gut symbionts of Asian honey bees.</title>
        <authorList>
            <person name="Kwong W.K."/>
            <person name="Steele M.I."/>
            <person name="Moran N.A."/>
        </authorList>
    </citation>
    <scope>NUCLEOTIDE SEQUENCE [LARGE SCALE GENOMIC DNA]</scope>
    <source>
        <strain evidence="2">wkB301</strain>
    </source>
</reference>
<evidence type="ECO:0000313" key="2">
    <source>
        <dbReference type="Proteomes" id="UP000238042"/>
    </source>
</evidence>
<dbReference type="RefSeq" id="WP_105246799.1">
    <property type="nucleotide sequence ID" value="NZ_PSZM01000036.1"/>
</dbReference>
<organism evidence="1 2">
    <name type="scientific">Apibacter adventoris</name>
    <dbReference type="NCBI Taxonomy" id="1679466"/>
    <lineage>
        <taxon>Bacteria</taxon>
        <taxon>Pseudomonadati</taxon>
        <taxon>Bacteroidota</taxon>
        <taxon>Flavobacteriia</taxon>
        <taxon>Flavobacteriales</taxon>
        <taxon>Weeksellaceae</taxon>
        <taxon>Apibacter</taxon>
    </lineage>
</organism>
<comment type="caution">
    <text evidence="1">The sequence shown here is derived from an EMBL/GenBank/DDBJ whole genome shotgun (WGS) entry which is preliminary data.</text>
</comment>
<gene>
    <name evidence="1" type="ORF">C4S77_06085</name>
</gene>
<dbReference type="AlphaFoldDB" id="A0A2S8AE50"/>
<dbReference type="PROSITE" id="PS51257">
    <property type="entry name" value="PROKAR_LIPOPROTEIN"/>
    <property type="match status" value="1"/>
</dbReference>
<dbReference type="Proteomes" id="UP000238042">
    <property type="component" value="Unassembled WGS sequence"/>
</dbReference>
<evidence type="ECO:0000313" key="1">
    <source>
        <dbReference type="EMBL" id="PQL93227.1"/>
    </source>
</evidence>
<sequence length="310" mass="36690">MRNKIITLTIFLLTVIGCAQKQNKITMDEYKLKLADKIQKYDKQPYYTLQINKQNCRVLVRINDLPFPWNFFEDEGESVLLPINNQIPKSGGQTITIEVYPMSTQTFIRNLAHVNIKLVYAPDRHTPMDEFEVLKEWNLPEFLEDKKLQKYELKGTFQAQVPFDFSEELITAQDLSKIPDIEKKVVDKYKQLSKIIEQADGYSFLKEIGDFNVKHWSHNYFTKKEVEANPESENDLYNLTLLGREIAPIENYELVFYHDNKVVVLRDKTDKSFFPKVYFWLEDEGKKEKVFVNRFIDLYMPEGSNELKVW</sequence>
<accession>A0A2S8AE50</accession>
<keyword evidence="2" id="KW-1185">Reference proteome</keyword>
<protein>
    <submittedName>
        <fullName evidence="1">Uncharacterized protein</fullName>
    </submittedName>
</protein>
<name>A0A2S8AE50_9FLAO</name>
<proteinExistence type="predicted"/>